<name>A0A024FUR1_9STRA</name>
<dbReference type="Proteomes" id="UP000053237">
    <property type="component" value="Unassembled WGS sequence"/>
</dbReference>
<comment type="caution">
    <text evidence="1">The sequence shown here is derived from an EMBL/GenBank/DDBJ whole genome shotgun (WGS) entry which is preliminary data.</text>
</comment>
<organism evidence="1 2">
    <name type="scientific">Albugo candida</name>
    <dbReference type="NCBI Taxonomy" id="65357"/>
    <lineage>
        <taxon>Eukaryota</taxon>
        <taxon>Sar</taxon>
        <taxon>Stramenopiles</taxon>
        <taxon>Oomycota</taxon>
        <taxon>Peronosporomycetes</taxon>
        <taxon>Albuginales</taxon>
        <taxon>Albuginaceae</taxon>
        <taxon>Albugo</taxon>
    </lineage>
</organism>
<protein>
    <submittedName>
        <fullName evidence="1">Uncharacterized protein</fullName>
    </submittedName>
</protein>
<dbReference type="AlphaFoldDB" id="A0A024FUR1"/>
<gene>
    <name evidence="1" type="ORF">BN9_096950</name>
</gene>
<keyword evidence="2" id="KW-1185">Reference proteome</keyword>
<evidence type="ECO:0000313" key="1">
    <source>
        <dbReference type="EMBL" id="CCI10384.1"/>
    </source>
</evidence>
<dbReference type="EMBL" id="CAIX01000233">
    <property type="protein sequence ID" value="CCI10384.1"/>
    <property type="molecule type" value="Genomic_DNA"/>
</dbReference>
<sequence length="111" mass="13041">MLHFVWPNRNSNRRLFDKRSATPAIPELHDLHHVSARIQFSRLHCYDQDKLIQRAKLRNQLATQGCFAGFTKVTPLLWVLPQQILRCLKNNTADICNAVKTTWRHSRIVVR</sequence>
<evidence type="ECO:0000313" key="2">
    <source>
        <dbReference type="Proteomes" id="UP000053237"/>
    </source>
</evidence>
<dbReference type="InParanoid" id="A0A024FUR1"/>
<reference evidence="1 2" key="1">
    <citation type="submission" date="2012-05" db="EMBL/GenBank/DDBJ databases">
        <title>Recombination and specialization in a pathogen metapopulation.</title>
        <authorList>
            <person name="Gardiner A."/>
            <person name="Kemen E."/>
            <person name="Schultz-Larsen T."/>
            <person name="MacLean D."/>
            <person name="Van Oosterhout C."/>
            <person name="Jones J.D.G."/>
        </authorList>
    </citation>
    <scope>NUCLEOTIDE SEQUENCE [LARGE SCALE GENOMIC DNA]</scope>
    <source>
        <strain evidence="1 2">Ac Nc2</strain>
    </source>
</reference>
<accession>A0A024FUR1</accession>
<proteinExistence type="predicted"/>